<evidence type="ECO:0000256" key="1">
    <source>
        <dbReference type="SAM" id="MobiDB-lite"/>
    </source>
</evidence>
<gene>
    <name evidence="3" type="ORF">JKL49_21385</name>
</gene>
<dbReference type="AlphaFoldDB" id="A0A974P2Y9"/>
<proteinExistence type="predicted"/>
<dbReference type="InterPro" id="IPR041694">
    <property type="entry name" value="ADH_N_2"/>
</dbReference>
<feature type="domain" description="Oxidoreductase N-terminal" evidence="2">
    <location>
        <begin position="5"/>
        <end position="81"/>
    </location>
</feature>
<evidence type="ECO:0000259" key="2">
    <source>
        <dbReference type="Pfam" id="PF16884"/>
    </source>
</evidence>
<feature type="region of interest" description="Disordered" evidence="1">
    <location>
        <begin position="71"/>
        <end position="105"/>
    </location>
</feature>
<name>A0A974P2Y9_9CAUL</name>
<dbReference type="SUPFAM" id="SSF50129">
    <property type="entry name" value="GroES-like"/>
    <property type="match status" value="1"/>
</dbReference>
<sequence>MTIARQIHLVRRPKGKPVQEDFALVEAPVADAADGEIQVTALLMSVDPYMRPRLDADQALDAPLLGGGIGRVTQSKIPSSRKATWSATARASARPSSPTAAASRF</sequence>
<organism evidence="3">
    <name type="scientific">Phenylobacterium glaciei</name>
    <dbReference type="NCBI Taxonomy" id="2803784"/>
    <lineage>
        <taxon>Bacteria</taxon>
        <taxon>Pseudomonadati</taxon>
        <taxon>Pseudomonadota</taxon>
        <taxon>Alphaproteobacteria</taxon>
        <taxon>Caulobacterales</taxon>
        <taxon>Caulobacteraceae</taxon>
        <taxon>Phenylobacterium</taxon>
    </lineage>
</organism>
<dbReference type="Pfam" id="PF16884">
    <property type="entry name" value="ADH_N_2"/>
    <property type="match status" value="1"/>
</dbReference>
<reference evidence="3" key="1">
    <citation type="submission" date="2021-01" db="EMBL/GenBank/DDBJ databases">
        <title>Genome sequence of Phenylobacterium sp. 20VBR1 isolated from a valley glaceir, Ny-Alesund, Svalbard.</title>
        <authorList>
            <person name="Thomas F.A."/>
            <person name="Krishnan K.P."/>
            <person name="Sinha R.K."/>
        </authorList>
    </citation>
    <scope>NUCLEOTIDE SEQUENCE</scope>
    <source>
        <strain evidence="3">20VBR1</strain>
    </source>
</reference>
<protein>
    <recommendedName>
        <fullName evidence="2">Oxidoreductase N-terminal domain-containing protein</fullName>
    </recommendedName>
</protein>
<dbReference type="InterPro" id="IPR011032">
    <property type="entry name" value="GroES-like_sf"/>
</dbReference>
<accession>A0A974P2Y9</accession>
<feature type="compositionally biased region" description="Low complexity" evidence="1">
    <location>
        <begin position="80"/>
        <end position="105"/>
    </location>
</feature>
<evidence type="ECO:0000313" key="3">
    <source>
        <dbReference type="EMBL" id="QQZ49500.1"/>
    </source>
</evidence>
<dbReference type="EMBL" id="CP068570">
    <property type="protein sequence ID" value="QQZ49500.1"/>
    <property type="molecule type" value="Genomic_DNA"/>
</dbReference>
<dbReference type="Gene3D" id="3.90.180.10">
    <property type="entry name" value="Medium-chain alcohol dehydrogenases, catalytic domain"/>
    <property type="match status" value="1"/>
</dbReference>